<proteinExistence type="predicted"/>
<accession>A0A414ZRB6</accession>
<protein>
    <submittedName>
        <fullName evidence="1">Uncharacterized protein</fullName>
    </submittedName>
</protein>
<evidence type="ECO:0000313" key="2">
    <source>
        <dbReference type="Proteomes" id="UP000285865"/>
    </source>
</evidence>
<comment type="caution">
    <text evidence="1">The sequence shown here is derived from an EMBL/GenBank/DDBJ whole genome shotgun (WGS) entry which is preliminary data.</text>
</comment>
<dbReference type="RefSeq" id="WP_118257251.1">
    <property type="nucleotide sequence ID" value="NZ_QRKN01000001.1"/>
</dbReference>
<dbReference type="Proteomes" id="UP000285865">
    <property type="component" value="Unassembled WGS sequence"/>
</dbReference>
<organism evidence="1 2">
    <name type="scientific">Agathobacter rectalis</name>
    <dbReference type="NCBI Taxonomy" id="39491"/>
    <lineage>
        <taxon>Bacteria</taxon>
        <taxon>Bacillati</taxon>
        <taxon>Bacillota</taxon>
        <taxon>Clostridia</taxon>
        <taxon>Lachnospirales</taxon>
        <taxon>Lachnospiraceae</taxon>
        <taxon>Agathobacter</taxon>
    </lineage>
</organism>
<reference evidence="1 2" key="1">
    <citation type="submission" date="2018-08" db="EMBL/GenBank/DDBJ databases">
        <title>A genome reference for cultivated species of the human gut microbiota.</title>
        <authorList>
            <person name="Zou Y."/>
            <person name="Xue W."/>
            <person name="Luo G."/>
        </authorList>
    </citation>
    <scope>NUCLEOTIDE SEQUENCE [LARGE SCALE GENOMIC DNA]</scope>
    <source>
        <strain evidence="1 2">AM16-11</strain>
    </source>
</reference>
<gene>
    <name evidence="1" type="ORF">DW172_03585</name>
</gene>
<dbReference type="EMBL" id="QRKN01000001">
    <property type="protein sequence ID" value="RHI25775.1"/>
    <property type="molecule type" value="Genomic_DNA"/>
</dbReference>
<evidence type="ECO:0000313" key="1">
    <source>
        <dbReference type="EMBL" id="RHI25775.1"/>
    </source>
</evidence>
<name>A0A414ZRB6_9FIRM</name>
<sequence length="70" mass="8324">MENKPYAIAVRIYESNGATMADIKTSPCDGLKQETIIWTKPDERERFYYNGYTLIYDERIKNVKPFEEIR</sequence>
<dbReference type="AlphaFoldDB" id="A0A414ZRB6"/>